<dbReference type="GO" id="GO:0000155">
    <property type="term" value="F:phosphorelay sensor kinase activity"/>
    <property type="evidence" value="ECO:0007669"/>
    <property type="project" value="InterPro"/>
</dbReference>
<dbReference type="Pfam" id="PF00512">
    <property type="entry name" value="HisKA"/>
    <property type="match status" value="1"/>
</dbReference>
<dbReference type="EC" id="2.7.13.3" evidence="3"/>
<dbReference type="PROSITE" id="PS50885">
    <property type="entry name" value="HAMP"/>
    <property type="match status" value="1"/>
</dbReference>
<evidence type="ECO:0000256" key="7">
    <source>
        <dbReference type="ARBA" id="ARBA00023012"/>
    </source>
</evidence>
<dbReference type="Gene3D" id="3.30.565.10">
    <property type="entry name" value="Histidine kinase-like ATPase, C-terminal domain"/>
    <property type="match status" value="1"/>
</dbReference>
<sequence>MPSNLKSVHAVLGAMTFWGKRPKLQISIRWMVFAGLILASVPAVLGLYIWMERHAIQKEVDYVDENHLIIAKNLAAAMERYAIDVATVFELAAKNMQEPEGIDLSETLDEFDLRFVTILDIRNDIVSEVSAASVVSSELPSTAQLANLRAQAFASPNQTVFSGILLSNGAPHIFLTRILDDGKLVISALQLRYLIDLQSSIKFGDLGHSMIVDQNGLVIAHPNAEWQANSKDASMLSVVQQMMAGETGVAQFYSPPMQADMISGFTFVARTGWGVMVPQPIGELVARAKSSQSTALTIVLVEVIIIIGLSWWASRLISTPVLNVVDTAAKISSGDYSARVKMEDTAIRVSEAEILGASFNQLISDLQTDRNQLTSALDAALEGERAKSRFLAVMSHEVRTPMHGLMGILELIEDGELNDGQRHLLTVGQKAAKNMASLVDDVLHFVRLETNAESCTIVNFDPSELAQSAVDLFHPIASQKGLSIDTTVSDQMQLGDPQLISQILLNLVGNAVKFTDEGKIHIGSEFRSGENGTDQFVFSVTDSGIGIAKDFHEKIFAEFSQVDSEFTRTNGGSGLGLAISSRLAALMGGEIIVSSELKEGSCFQLVIPIPSVGV</sequence>
<dbReference type="Gene3D" id="6.10.340.10">
    <property type="match status" value="1"/>
</dbReference>
<keyword evidence="8" id="KW-0472">Membrane</keyword>
<dbReference type="InterPro" id="IPR036890">
    <property type="entry name" value="HATPase_C_sf"/>
</dbReference>
<evidence type="ECO:0000259" key="9">
    <source>
        <dbReference type="PROSITE" id="PS50109"/>
    </source>
</evidence>
<dbReference type="InterPro" id="IPR003661">
    <property type="entry name" value="HisK_dim/P_dom"/>
</dbReference>
<keyword evidence="8" id="KW-1133">Transmembrane helix</keyword>
<evidence type="ECO:0000256" key="3">
    <source>
        <dbReference type="ARBA" id="ARBA00012438"/>
    </source>
</evidence>
<evidence type="ECO:0000256" key="4">
    <source>
        <dbReference type="ARBA" id="ARBA00022553"/>
    </source>
</evidence>
<evidence type="ECO:0000256" key="8">
    <source>
        <dbReference type="SAM" id="Phobius"/>
    </source>
</evidence>
<dbReference type="PRINTS" id="PR00344">
    <property type="entry name" value="BCTRLSENSOR"/>
</dbReference>
<comment type="subcellular location">
    <subcellularLocation>
        <location evidence="2">Membrane</location>
    </subcellularLocation>
</comment>
<dbReference type="InterPro" id="IPR003594">
    <property type="entry name" value="HATPase_dom"/>
</dbReference>
<dbReference type="Proteomes" id="UP000244092">
    <property type="component" value="Unassembled WGS sequence"/>
</dbReference>
<evidence type="ECO:0000259" key="10">
    <source>
        <dbReference type="PROSITE" id="PS50885"/>
    </source>
</evidence>
<dbReference type="SMART" id="SM00304">
    <property type="entry name" value="HAMP"/>
    <property type="match status" value="1"/>
</dbReference>
<reference evidence="11 12" key="1">
    <citation type="submission" date="2018-04" db="EMBL/GenBank/DDBJ databases">
        <title>Genomic Encyclopedia of Archaeal and Bacterial Type Strains, Phase II (KMG-II): from individual species to whole genera.</title>
        <authorList>
            <person name="Goeker M."/>
        </authorList>
    </citation>
    <scope>NUCLEOTIDE SEQUENCE [LARGE SCALE GENOMIC DNA]</scope>
    <source>
        <strain evidence="11 12">DSM 12244</strain>
    </source>
</reference>
<dbReference type="FunFam" id="3.30.565.10:FF:000010">
    <property type="entry name" value="Sensor histidine kinase RcsC"/>
    <property type="match status" value="1"/>
</dbReference>
<dbReference type="InterPro" id="IPR005467">
    <property type="entry name" value="His_kinase_dom"/>
</dbReference>
<comment type="caution">
    <text evidence="11">The sequence shown here is derived from an EMBL/GenBank/DDBJ whole genome shotgun (WGS) entry which is preliminary data.</text>
</comment>
<dbReference type="SMART" id="SM00387">
    <property type="entry name" value="HATPase_c"/>
    <property type="match status" value="1"/>
</dbReference>
<dbReference type="CDD" id="cd16922">
    <property type="entry name" value="HATPase_EvgS-ArcB-TorS-like"/>
    <property type="match status" value="1"/>
</dbReference>
<keyword evidence="8" id="KW-0812">Transmembrane</keyword>
<dbReference type="Gene3D" id="1.10.287.130">
    <property type="match status" value="1"/>
</dbReference>
<dbReference type="SUPFAM" id="SSF55874">
    <property type="entry name" value="ATPase domain of HSP90 chaperone/DNA topoisomerase II/histidine kinase"/>
    <property type="match status" value="1"/>
</dbReference>
<dbReference type="SMART" id="SM00388">
    <property type="entry name" value="HisKA"/>
    <property type="match status" value="1"/>
</dbReference>
<keyword evidence="5" id="KW-0808">Transferase</keyword>
<dbReference type="PROSITE" id="PS50109">
    <property type="entry name" value="HIS_KIN"/>
    <property type="match status" value="1"/>
</dbReference>
<keyword evidence="6 11" id="KW-0418">Kinase</keyword>
<dbReference type="AlphaFoldDB" id="A0A2T6BU01"/>
<organism evidence="11 12">
    <name type="scientific">Sulfitobacter mediterraneus</name>
    <dbReference type="NCBI Taxonomy" id="83219"/>
    <lineage>
        <taxon>Bacteria</taxon>
        <taxon>Pseudomonadati</taxon>
        <taxon>Pseudomonadota</taxon>
        <taxon>Alphaproteobacteria</taxon>
        <taxon>Rhodobacterales</taxon>
        <taxon>Roseobacteraceae</taxon>
        <taxon>Sulfitobacter</taxon>
    </lineage>
</organism>
<name>A0A2T6BU01_9RHOB</name>
<dbReference type="PANTHER" id="PTHR43047">
    <property type="entry name" value="TWO-COMPONENT HISTIDINE PROTEIN KINASE"/>
    <property type="match status" value="1"/>
</dbReference>
<dbReference type="CDD" id="cd00082">
    <property type="entry name" value="HisKA"/>
    <property type="match status" value="1"/>
</dbReference>
<dbReference type="GO" id="GO:0016020">
    <property type="term" value="C:membrane"/>
    <property type="evidence" value="ECO:0007669"/>
    <property type="project" value="UniProtKB-SubCell"/>
</dbReference>
<feature type="transmembrane region" description="Helical" evidence="8">
    <location>
        <begin position="28"/>
        <end position="50"/>
    </location>
</feature>
<dbReference type="InterPro" id="IPR004358">
    <property type="entry name" value="Sig_transdc_His_kin-like_C"/>
</dbReference>
<dbReference type="Pfam" id="PF02518">
    <property type="entry name" value="HATPase_c"/>
    <property type="match status" value="1"/>
</dbReference>
<dbReference type="InterPro" id="IPR036097">
    <property type="entry name" value="HisK_dim/P_sf"/>
</dbReference>
<evidence type="ECO:0000256" key="6">
    <source>
        <dbReference type="ARBA" id="ARBA00022777"/>
    </source>
</evidence>
<dbReference type="EMBL" id="QBKU01000030">
    <property type="protein sequence ID" value="PTX59568.1"/>
    <property type="molecule type" value="Genomic_DNA"/>
</dbReference>
<protein>
    <recommendedName>
        <fullName evidence="3">histidine kinase</fullName>
        <ecNumber evidence="3">2.7.13.3</ecNumber>
    </recommendedName>
</protein>
<dbReference type="RefSeq" id="WP_081785751.1">
    <property type="nucleotide sequence ID" value="NZ_QBKU01000030.1"/>
</dbReference>
<feature type="transmembrane region" description="Helical" evidence="8">
    <location>
        <begin position="294"/>
        <end position="313"/>
    </location>
</feature>
<keyword evidence="7" id="KW-0902">Two-component regulatory system</keyword>
<evidence type="ECO:0000313" key="12">
    <source>
        <dbReference type="Proteomes" id="UP000244092"/>
    </source>
</evidence>
<dbReference type="CDD" id="cd12912">
    <property type="entry name" value="PDC2_MCP_like"/>
    <property type="match status" value="1"/>
</dbReference>
<gene>
    <name evidence="11" type="ORF">C8N31_1302</name>
</gene>
<evidence type="ECO:0000256" key="1">
    <source>
        <dbReference type="ARBA" id="ARBA00000085"/>
    </source>
</evidence>
<evidence type="ECO:0000313" key="11">
    <source>
        <dbReference type="EMBL" id="PTX59568.1"/>
    </source>
</evidence>
<evidence type="ECO:0000256" key="2">
    <source>
        <dbReference type="ARBA" id="ARBA00004370"/>
    </source>
</evidence>
<keyword evidence="4" id="KW-0597">Phosphoprotein</keyword>
<feature type="domain" description="HAMP" evidence="10">
    <location>
        <begin position="315"/>
        <end position="371"/>
    </location>
</feature>
<evidence type="ECO:0000256" key="5">
    <source>
        <dbReference type="ARBA" id="ARBA00022679"/>
    </source>
</evidence>
<dbReference type="OrthoDB" id="9801651at2"/>
<comment type="catalytic activity">
    <reaction evidence="1">
        <text>ATP + protein L-histidine = ADP + protein N-phospho-L-histidine.</text>
        <dbReference type="EC" id="2.7.13.3"/>
    </reaction>
</comment>
<dbReference type="Pfam" id="PF00672">
    <property type="entry name" value="HAMP"/>
    <property type="match status" value="1"/>
</dbReference>
<accession>A0A2T6BU01</accession>
<feature type="domain" description="Histidine kinase" evidence="9">
    <location>
        <begin position="393"/>
        <end position="611"/>
    </location>
</feature>
<dbReference type="InterPro" id="IPR003660">
    <property type="entry name" value="HAMP_dom"/>
</dbReference>
<dbReference type="SUPFAM" id="SSF47384">
    <property type="entry name" value="Homodimeric domain of signal transducing histidine kinase"/>
    <property type="match status" value="1"/>
</dbReference>
<proteinExistence type="predicted"/>
<dbReference type="PANTHER" id="PTHR43047:SF64">
    <property type="entry name" value="HISTIDINE KINASE CONTAINING CHEY-HOMOLOGOUS RECEIVER DOMAIN AND PAS DOMAIN-RELATED"/>
    <property type="match status" value="1"/>
</dbReference>
<dbReference type="Gene3D" id="3.30.450.20">
    <property type="entry name" value="PAS domain"/>
    <property type="match status" value="1"/>
</dbReference>
<dbReference type="CDD" id="cd06225">
    <property type="entry name" value="HAMP"/>
    <property type="match status" value="1"/>
</dbReference>